<organism evidence="1 4">
    <name type="scientific">Medicago truncatula</name>
    <name type="common">Barrel medic</name>
    <name type="synonym">Medicago tribuloides</name>
    <dbReference type="NCBI Taxonomy" id="3880"/>
    <lineage>
        <taxon>Eukaryota</taxon>
        <taxon>Viridiplantae</taxon>
        <taxon>Streptophyta</taxon>
        <taxon>Embryophyta</taxon>
        <taxon>Tracheophyta</taxon>
        <taxon>Spermatophyta</taxon>
        <taxon>Magnoliopsida</taxon>
        <taxon>eudicotyledons</taxon>
        <taxon>Gunneridae</taxon>
        <taxon>Pentapetalae</taxon>
        <taxon>rosids</taxon>
        <taxon>fabids</taxon>
        <taxon>Fabales</taxon>
        <taxon>Fabaceae</taxon>
        <taxon>Papilionoideae</taxon>
        <taxon>50 kb inversion clade</taxon>
        <taxon>NPAAA clade</taxon>
        <taxon>Hologalegina</taxon>
        <taxon>IRL clade</taxon>
        <taxon>Trifolieae</taxon>
        <taxon>Medicago</taxon>
    </lineage>
</organism>
<dbReference type="Gramene" id="rna6107">
    <property type="protein sequence ID" value="RHN81993.1"/>
    <property type="gene ID" value="gene6107"/>
</dbReference>
<gene>
    <name evidence="1" type="ordered locus">MTR_1g103310</name>
    <name evidence="2" type="ORF">MtrunA17_Chr1g0205111</name>
</gene>
<dbReference type="Proteomes" id="UP000002051">
    <property type="component" value="Unassembled WGS sequence"/>
</dbReference>
<protein>
    <submittedName>
        <fullName evidence="1 3">Uncharacterized protein</fullName>
    </submittedName>
</protein>
<dbReference type="AlphaFoldDB" id="A0A072VPW5"/>
<evidence type="ECO:0000313" key="4">
    <source>
        <dbReference type="Proteomes" id="UP000002051"/>
    </source>
</evidence>
<reference evidence="1 4" key="2">
    <citation type="journal article" date="2014" name="BMC Genomics">
        <title>An improved genome release (version Mt4.0) for the model legume Medicago truncatula.</title>
        <authorList>
            <person name="Tang H."/>
            <person name="Krishnakumar V."/>
            <person name="Bidwell S."/>
            <person name="Rosen B."/>
            <person name="Chan A."/>
            <person name="Zhou S."/>
            <person name="Gentzbittel L."/>
            <person name="Childs K.L."/>
            <person name="Yandell M."/>
            <person name="Gundlach H."/>
            <person name="Mayer K.F."/>
            <person name="Schwartz D.C."/>
            <person name="Town C.D."/>
        </authorList>
    </citation>
    <scope>GENOME REANNOTATION</scope>
    <source>
        <strain evidence="1">A17</strain>
        <strain evidence="3 4">cv. Jemalong A17</strain>
    </source>
</reference>
<dbReference type="EnsemblPlants" id="KEH43842">
    <property type="protein sequence ID" value="KEH43842"/>
    <property type="gene ID" value="MTR_1g103310"/>
</dbReference>
<accession>A0A072VPW5</accession>
<reference evidence="5" key="4">
    <citation type="journal article" date="2018" name="Nat. Plants">
        <title>Whole-genome landscape of Medicago truncatula symbiotic genes.</title>
        <authorList>
            <person name="Pecrix Y."/>
            <person name="Staton S.E."/>
            <person name="Sallet E."/>
            <person name="Lelandais-Briere C."/>
            <person name="Moreau S."/>
            <person name="Carrere S."/>
            <person name="Blein T."/>
            <person name="Jardinaud M.F."/>
            <person name="Latrasse D."/>
            <person name="Zouine M."/>
            <person name="Zahm M."/>
            <person name="Kreplak J."/>
            <person name="Mayjonade B."/>
            <person name="Satge C."/>
            <person name="Perez M."/>
            <person name="Cauet S."/>
            <person name="Marande W."/>
            <person name="Chantry-Darmon C."/>
            <person name="Lopez-Roques C."/>
            <person name="Bouchez O."/>
            <person name="Berard A."/>
            <person name="Debelle F."/>
            <person name="Munos S."/>
            <person name="Bendahmane A."/>
            <person name="Berges H."/>
            <person name="Niebel A."/>
            <person name="Buitink J."/>
            <person name="Frugier F."/>
            <person name="Benhamed M."/>
            <person name="Crespi M."/>
            <person name="Gouzy J."/>
            <person name="Gamas P."/>
        </authorList>
    </citation>
    <scope>NUCLEOTIDE SEQUENCE [LARGE SCALE GENOMIC DNA]</scope>
    <source>
        <strain evidence="5">cv. Jemalong A17</strain>
    </source>
</reference>
<dbReference type="EMBL" id="PSQE01000001">
    <property type="protein sequence ID" value="RHN81993.1"/>
    <property type="molecule type" value="Genomic_DNA"/>
</dbReference>
<name>A0A072VPW5_MEDTR</name>
<proteinExistence type="predicted"/>
<dbReference type="EMBL" id="CM001217">
    <property type="protein sequence ID" value="KEH43842.1"/>
    <property type="molecule type" value="Genomic_DNA"/>
</dbReference>
<reference evidence="1 4" key="1">
    <citation type="journal article" date="2011" name="Nature">
        <title>The Medicago genome provides insight into the evolution of rhizobial symbioses.</title>
        <authorList>
            <person name="Young N.D."/>
            <person name="Debelle F."/>
            <person name="Oldroyd G.E."/>
            <person name="Geurts R."/>
            <person name="Cannon S.B."/>
            <person name="Udvardi M.K."/>
            <person name="Benedito V.A."/>
            <person name="Mayer K.F."/>
            <person name="Gouzy J."/>
            <person name="Schoof H."/>
            <person name="Van de Peer Y."/>
            <person name="Proost S."/>
            <person name="Cook D.R."/>
            <person name="Meyers B.C."/>
            <person name="Spannagl M."/>
            <person name="Cheung F."/>
            <person name="De Mita S."/>
            <person name="Krishnakumar V."/>
            <person name="Gundlach H."/>
            <person name="Zhou S."/>
            <person name="Mudge J."/>
            <person name="Bharti A.K."/>
            <person name="Murray J.D."/>
            <person name="Naoumkina M.A."/>
            <person name="Rosen B."/>
            <person name="Silverstein K.A."/>
            <person name="Tang H."/>
            <person name="Rombauts S."/>
            <person name="Zhao P.X."/>
            <person name="Zhou P."/>
            <person name="Barbe V."/>
            <person name="Bardou P."/>
            <person name="Bechner M."/>
            <person name="Bellec A."/>
            <person name="Berger A."/>
            <person name="Berges H."/>
            <person name="Bidwell S."/>
            <person name="Bisseling T."/>
            <person name="Choisne N."/>
            <person name="Couloux A."/>
            <person name="Denny R."/>
            <person name="Deshpande S."/>
            <person name="Dai X."/>
            <person name="Doyle J.J."/>
            <person name="Dudez A.M."/>
            <person name="Farmer A.D."/>
            <person name="Fouteau S."/>
            <person name="Franken C."/>
            <person name="Gibelin C."/>
            <person name="Gish J."/>
            <person name="Goldstein S."/>
            <person name="Gonzalez A.J."/>
            <person name="Green P.J."/>
            <person name="Hallab A."/>
            <person name="Hartog M."/>
            <person name="Hua A."/>
            <person name="Humphray S.J."/>
            <person name="Jeong D.H."/>
            <person name="Jing Y."/>
            <person name="Jocker A."/>
            <person name="Kenton S.M."/>
            <person name="Kim D.J."/>
            <person name="Klee K."/>
            <person name="Lai H."/>
            <person name="Lang C."/>
            <person name="Lin S."/>
            <person name="Macmil S.L."/>
            <person name="Magdelenat G."/>
            <person name="Matthews L."/>
            <person name="McCorrison J."/>
            <person name="Monaghan E.L."/>
            <person name="Mun J.H."/>
            <person name="Najar F.Z."/>
            <person name="Nicholson C."/>
            <person name="Noirot C."/>
            <person name="O'Bleness M."/>
            <person name="Paule C.R."/>
            <person name="Poulain J."/>
            <person name="Prion F."/>
            <person name="Qin B."/>
            <person name="Qu C."/>
            <person name="Retzel E.F."/>
            <person name="Riddle C."/>
            <person name="Sallet E."/>
            <person name="Samain S."/>
            <person name="Samson N."/>
            <person name="Sanders I."/>
            <person name="Saurat O."/>
            <person name="Scarpelli C."/>
            <person name="Schiex T."/>
            <person name="Segurens B."/>
            <person name="Severin A.J."/>
            <person name="Sherrier D.J."/>
            <person name="Shi R."/>
            <person name="Sims S."/>
            <person name="Singer S.R."/>
            <person name="Sinharoy S."/>
            <person name="Sterck L."/>
            <person name="Viollet A."/>
            <person name="Wang B.B."/>
            <person name="Wang K."/>
            <person name="Wang M."/>
            <person name="Wang X."/>
            <person name="Warfsmann J."/>
            <person name="Weissenbach J."/>
            <person name="White D.D."/>
            <person name="White J.D."/>
            <person name="Wiley G.B."/>
            <person name="Wincker P."/>
            <person name="Xing Y."/>
            <person name="Yang L."/>
            <person name="Yao Z."/>
            <person name="Ying F."/>
            <person name="Zhai J."/>
            <person name="Zhou L."/>
            <person name="Zuber A."/>
            <person name="Denarie J."/>
            <person name="Dixon R.A."/>
            <person name="May G.D."/>
            <person name="Schwartz D.C."/>
            <person name="Rogers J."/>
            <person name="Quetier F."/>
            <person name="Town C.D."/>
            <person name="Roe B.A."/>
        </authorList>
    </citation>
    <scope>NUCLEOTIDE SEQUENCE [LARGE SCALE GENOMIC DNA]</scope>
    <source>
        <strain evidence="1">A17</strain>
        <strain evidence="3 4">cv. Jemalong A17</strain>
    </source>
</reference>
<evidence type="ECO:0000313" key="3">
    <source>
        <dbReference type="EnsemblPlants" id="KEH43842"/>
    </source>
</evidence>
<dbReference type="Proteomes" id="UP000265566">
    <property type="component" value="Chromosome 1"/>
</dbReference>
<evidence type="ECO:0000313" key="2">
    <source>
        <dbReference type="EMBL" id="RHN81993.1"/>
    </source>
</evidence>
<sequence length="105" mass="12527">MAQFSIVFVTIPYLYEFIWKIQWTPLSSLLSQKSFPKTHIQRRINVIKFLLKAKAKAKHSYHLCFFHQRSIDRLLDVGCVCVKQHLVTTSIFNRNDYYNLINLHI</sequence>
<reference evidence="2" key="5">
    <citation type="journal article" date="2018" name="Nat. Plants">
        <title>Whole-genome landscape of Medicago truncatula symbiotic genes.</title>
        <authorList>
            <person name="Pecrix Y."/>
            <person name="Gamas P."/>
            <person name="Carrere S."/>
        </authorList>
    </citation>
    <scope>NUCLEOTIDE SEQUENCE</scope>
    <source>
        <tissue evidence="2">Leaves</tissue>
    </source>
</reference>
<evidence type="ECO:0000313" key="1">
    <source>
        <dbReference type="EMBL" id="KEH43842.1"/>
    </source>
</evidence>
<keyword evidence="4" id="KW-1185">Reference proteome</keyword>
<reference evidence="3" key="3">
    <citation type="submission" date="2015-04" db="UniProtKB">
        <authorList>
            <consortium name="EnsemblPlants"/>
        </authorList>
    </citation>
    <scope>IDENTIFICATION</scope>
    <source>
        <strain evidence="3">cv. Jemalong A17</strain>
    </source>
</reference>
<evidence type="ECO:0000313" key="5">
    <source>
        <dbReference type="Proteomes" id="UP000265566"/>
    </source>
</evidence>
<dbReference type="HOGENOM" id="CLU_2240551_0_0_1"/>